<evidence type="ECO:0000313" key="3">
    <source>
        <dbReference type="EMBL" id="CUP73422.1"/>
    </source>
</evidence>
<organism evidence="3 4">
    <name type="scientific">Clostridium baratii</name>
    <dbReference type="NCBI Taxonomy" id="1561"/>
    <lineage>
        <taxon>Bacteria</taxon>
        <taxon>Bacillati</taxon>
        <taxon>Bacillota</taxon>
        <taxon>Clostridia</taxon>
        <taxon>Eubacteriales</taxon>
        <taxon>Clostridiaceae</taxon>
        <taxon>Clostridium</taxon>
    </lineage>
</organism>
<dbReference type="Pfam" id="PF01381">
    <property type="entry name" value="HTH_3"/>
    <property type="match status" value="1"/>
</dbReference>
<reference evidence="3 4" key="1">
    <citation type="submission" date="2015-09" db="EMBL/GenBank/DDBJ databases">
        <authorList>
            <consortium name="Pathogen Informatics"/>
        </authorList>
    </citation>
    <scope>NUCLEOTIDE SEQUENCE [LARGE SCALE GENOMIC DNA]</scope>
    <source>
        <strain evidence="3 4">2789STDY5834956</strain>
    </source>
</reference>
<evidence type="ECO:0000259" key="2">
    <source>
        <dbReference type="PROSITE" id="PS50943"/>
    </source>
</evidence>
<dbReference type="CDD" id="cd00093">
    <property type="entry name" value="HTH_XRE"/>
    <property type="match status" value="1"/>
</dbReference>
<sequence length="63" mass="7274">MKNRIYYFRAKEGLTQKELANKLSITTSHFGMIETGARNPSLNLAYRISKLFNTTIENIFFGN</sequence>
<dbReference type="EMBL" id="CZBO01000001">
    <property type="protein sequence ID" value="CUP73422.1"/>
    <property type="molecule type" value="Genomic_DNA"/>
</dbReference>
<dbReference type="PANTHER" id="PTHR46558">
    <property type="entry name" value="TRACRIPTIONAL REGULATORY PROTEIN-RELATED-RELATED"/>
    <property type="match status" value="1"/>
</dbReference>
<dbReference type="Proteomes" id="UP000095563">
    <property type="component" value="Unassembled WGS sequence"/>
</dbReference>
<dbReference type="SMART" id="SM00530">
    <property type="entry name" value="HTH_XRE"/>
    <property type="match status" value="1"/>
</dbReference>
<dbReference type="GO" id="GO:0003677">
    <property type="term" value="F:DNA binding"/>
    <property type="evidence" value="ECO:0007669"/>
    <property type="project" value="UniProtKB-KW"/>
</dbReference>
<dbReference type="SUPFAM" id="SSF47413">
    <property type="entry name" value="lambda repressor-like DNA-binding domains"/>
    <property type="match status" value="1"/>
</dbReference>
<evidence type="ECO:0000256" key="1">
    <source>
        <dbReference type="ARBA" id="ARBA00023125"/>
    </source>
</evidence>
<protein>
    <submittedName>
        <fullName evidence="3">Putative HTH-type transcriptional regulator</fullName>
    </submittedName>
</protein>
<dbReference type="InterPro" id="IPR010982">
    <property type="entry name" value="Lambda_DNA-bd_dom_sf"/>
</dbReference>
<dbReference type="InterPro" id="IPR001387">
    <property type="entry name" value="Cro/C1-type_HTH"/>
</dbReference>
<name>A0A174QJH6_9CLOT</name>
<dbReference type="AlphaFoldDB" id="A0A174QJH6"/>
<evidence type="ECO:0000313" key="4">
    <source>
        <dbReference type="Proteomes" id="UP000095563"/>
    </source>
</evidence>
<gene>
    <name evidence="3" type="ORF">ERS852568_00596</name>
</gene>
<dbReference type="PANTHER" id="PTHR46558:SF4">
    <property type="entry name" value="DNA-BIDING PHAGE PROTEIN"/>
    <property type="match status" value="1"/>
</dbReference>
<accession>A0A174QJH6</accession>
<keyword evidence="1" id="KW-0238">DNA-binding</keyword>
<dbReference type="Gene3D" id="1.10.260.40">
    <property type="entry name" value="lambda repressor-like DNA-binding domains"/>
    <property type="match status" value="1"/>
</dbReference>
<proteinExistence type="predicted"/>
<dbReference type="RefSeq" id="WP_055206646.1">
    <property type="nucleotide sequence ID" value="NZ_CZBO01000001.1"/>
</dbReference>
<dbReference type="PROSITE" id="PS50943">
    <property type="entry name" value="HTH_CROC1"/>
    <property type="match status" value="1"/>
</dbReference>
<feature type="domain" description="HTH cro/C1-type" evidence="2">
    <location>
        <begin position="5"/>
        <end position="59"/>
    </location>
</feature>